<protein>
    <submittedName>
        <fullName evidence="2">Rhodanese-related sulfurtransferase</fullName>
    </submittedName>
</protein>
<dbReference type="RefSeq" id="WP_058297610.1">
    <property type="nucleotide sequence ID" value="NZ_FMAU01000001.1"/>
</dbReference>
<evidence type="ECO:0000259" key="1">
    <source>
        <dbReference type="PROSITE" id="PS50206"/>
    </source>
</evidence>
<evidence type="ECO:0000313" key="2">
    <source>
        <dbReference type="EMBL" id="SCB83619.1"/>
    </source>
</evidence>
<dbReference type="Proteomes" id="UP000181997">
    <property type="component" value="Unassembled WGS sequence"/>
</dbReference>
<dbReference type="InterPro" id="IPR001763">
    <property type="entry name" value="Rhodanese-like_dom"/>
</dbReference>
<dbReference type="InterPro" id="IPR036873">
    <property type="entry name" value="Rhodanese-like_dom_sf"/>
</dbReference>
<gene>
    <name evidence="2" type="ORF">GA0061094_0832</name>
</gene>
<accession>A0A0V8HLV9</accession>
<reference evidence="3" key="1">
    <citation type="submission" date="2016-08" db="EMBL/GenBank/DDBJ databases">
        <authorList>
            <person name="Varghese N."/>
            <person name="Submissions Spin"/>
        </authorList>
    </citation>
    <scope>NUCLEOTIDE SEQUENCE [LARGE SCALE GENOMIC DNA]</scope>
    <source>
        <strain evidence="3">SGD-1123</strain>
    </source>
</reference>
<sequence>MEFIGLLIMAALILLYVMQMKSGKNTRQLTTSELKKQLGDPSKQFIDVRTPAEFKGRHIKGFKNIPLNTLQRNLNKLPKDKEIIVICQSGMRSTKACKILSSAGFHSVTNVRGGMSAWSE</sequence>
<proteinExistence type="predicted"/>
<name>A0A0V8HLV9_9BACI</name>
<dbReference type="CDD" id="cd00158">
    <property type="entry name" value="RHOD"/>
    <property type="match status" value="1"/>
</dbReference>
<dbReference type="OrthoDB" id="9800872at2"/>
<dbReference type="EMBL" id="FMAU01000001">
    <property type="protein sequence ID" value="SCB83619.1"/>
    <property type="molecule type" value="Genomic_DNA"/>
</dbReference>
<feature type="domain" description="Rhodanese" evidence="1">
    <location>
        <begin position="39"/>
        <end position="120"/>
    </location>
</feature>
<dbReference type="GO" id="GO:0016740">
    <property type="term" value="F:transferase activity"/>
    <property type="evidence" value="ECO:0007669"/>
    <property type="project" value="UniProtKB-KW"/>
</dbReference>
<dbReference type="SUPFAM" id="SSF52821">
    <property type="entry name" value="Rhodanese/Cell cycle control phosphatase"/>
    <property type="match status" value="1"/>
</dbReference>
<organism evidence="2 3">
    <name type="scientific">[Bacillus] enclensis</name>
    <dbReference type="NCBI Taxonomy" id="1402860"/>
    <lineage>
        <taxon>Bacteria</taxon>
        <taxon>Bacillati</taxon>
        <taxon>Bacillota</taxon>
        <taxon>Bacilli</taxon>
        <taxon>Bacillales</taxon>
        <taxon>Bacillaceae</taxon>
        <taxon>Rossellomorea</taxon>
    </lineage>
</organism>
<dbReference type="PANTHER" id="PTHR43031">
    <property type="entry name" value="FAD-DEPENDENT OXIDOREDUCTASE"/>
    <property type="match status" value="1"/>
</dbReference>
<keyword evidence="3" id="KW-1185">Reference proteome</keyword>
<dbReference type="Pfam" id="PF00581">
    <property type="entry name" value="Rhodanese"/>
    <property type="match status" value="1"/>
</dbReference>
<dbReference type="InterPro" id="IPR050229">
    <property type="entry name" value="GlpE_sulfurtransferase"/>
</dbReference>
<dbReference type="PANTHER" id="PTHR43031:SF17">
    <property type="entry name" value="SULFURTRANSFERASE YTWF-RELATED"/>
    <property type="match status" value="1"/>
</dbReference>
<dbReference type="Gene3D" id="3.40.250.10">
    <property type="entry name" value="Rhodanese-like domain"/>
    <property type="match status" value="1"/>
</dbReference>
<dbReference type="SMART" id="SM00450">
    <property type="entry name" value="RHOD"/>
    <property type="match status" value="1"/>
</dbReference>
<dbReference type="AlphaFoldDB" id="A0A0V8HLV9"/>
<dbReference type="PROSITE" id="PS50206">
    <property type="entry name" value="RHODANESE_3"/>
    <property type="match status" value="1"/>
</dbReference>
<keyword evidence="2" id="KW-0808">Transferase</keyword>
<evidence type="ECO:0000313" key="3">
    <source>
        <dbReference type="Proteomes" id="UP000181997"/>
    </source>
</evidence>